<name>A0ACD3ZKQ8_FUSSC</name>
<dbReference type="Proteomes" id="UP000830768">
    <property type="component" value="Chromosome 10"/>
</dbReference>
<dbReference type="EMBL" id="CP090038">
    <property type="protein sequence ID" value="UPL01533.1"/>
    <property type="molecule type" value="Genomic_DNA"/>
</dbReference>
<keyword evidence="2" id="KW-1185">Reference proteome</keyword>
<sequence>MNWTEGSLARHSRRKGWDKDAARQKEYFAKARARKQEAASGKNTPRVPFVPDYIPREPPAGNSSSSSIHRKKDKSPRKRLIQSQNDTNESAIPSSGHSQPGPQTSGSFLDPTTWVNQHRTDADIDAKRRKLLQETDWSRVRLQKPLGPIYPQRRAPVAHFTSRGNHHLPGNQADTLLQIPGLDSRLNERPQTYRPRNSIQIRIGDQDLRWSTESNSVRSSVSRRGPLGELGTWHSTPPRPIISRSRFESRPIVSCLSEPSEHLGTDSRPQPPSSDLATAIGRSLEGRRKRQPNALHDRSIVVTSSPPVIHHPQPTRDVRPFDIYSLEVQDDDSVAARVGSTGLSSSHPLSDDIQWKALLNETPETESRGYSSVNNEPGSFPRNARTWGDSDDRSQTHDTIYHGVARRGNSRKSDDISLLSSLRRSFQLSSDVPSENTHATMVELESPKQTRCPRVAWAAFVKGPNQGHELGKSYPTPGSKPIPRIRENQRKASNNQDLMELLVAKEGSHETSHEHRETTPQEDEDEIWKQFIFDDYAEIDRRAREEIHEKTKFDLGLKKAIPPSYVLEPASGVKNDQMRKPPTAVAESSSTPCLDLNWDILEPSRSAVEPSPAPKTGVGPPMPHPPNTTVESNPAPNLDLDTSMLELSEAYELDLSLHIPGFPDSAVELPSAPKPDLSLHTAEVSTDAIEPPAAPGEWQPGACTTHIATEEPPEILSCVDEGMHAPSDATAETNTVDADSAAAQPGSPQPVQPEFKFHHPSLFVGRLASNDPANMPCAPSTAASKMGRRPRTRGSREQGRPDFRTMPDYDGDPIEECCEG</sequence>
<accession>A0ACD3ZKQ8</accession>
<proteinExistence type="predicted"/>
<reference evidence="1" key="1">
    <citation type="submission" date="2021-11" db="EMBL/GenBank/DDBJ databases">
        <title>Fusarium solani-melongenae Genome sequencing and assembly.</title>
        <authorList>
            <person name="Xie S."/>
            <person name="Huang L."/>
            <person name="Zhang X."/>
        </authorList>
    </citation>
    <scope>NUCLEOTIDE SEQUENCE</scope>
    <source>
        <strain evidence="1">CRI 24-3</strain>
    </source>
</reference>
<protein>
    <submittedName>
        <fullName evidence="1">Uncharacterized protein</fullName>
    </submittedName>
</protein>
<evidence type="ECO:0000313" key="2">
    <source>
        <dbReference type="Proteomes" id="UP000830768"/>
    </source>
</evidence>
<organism evidence="1 2">
    <name type="scientific">Fusarium solani subsp. cucurbitae</name>
    <name type="common">Neocosmosporum cucurbitae</name>
    <dbReference type="NCBI Taxonomy" id="2747967"/>
    <lineage>
        <taxon>Eukaryota</taxon>
        <taxon>Fungi</taxon>
        <taxon>Dikarya</taxon>
        <taxon>Ascomycota</taxon>
        <taxon>Pezizomycotina</taxon>
        <taxon>Sordariomycetes</taxon>
        <taxon>Hypocreomycetidae</taxon>
        <taxon>Hypocreales</taxon>
        <taxon>Nectriaceae</taxon>
        <taxon>Fusarium</taxon>
        <taxon>Fusarium solani species complex</taxon>
    </lineage>
</organism>
<gene>
    <name evidence="1" type="ORF">LCI18_012467</name>
</gene>
<evidence type="ECO:0000313" key="1">
    <source>
        <dbReference type="EMBL" id="UPL01533.1"/>
    </source>
</evidence>